<organism evidence="2 3">
    <name type="scientific">Catellatospora aurea</name>
    <dbReference type="NCBI Taxonomy" id="1337874"/>
    <lineage>
        <taxon>Bacteria</taxon>
        <taxon>Bacillati</taxon>
        <taxon>Actinomycetota</taxon>
        <taxon>Actinomycetes</taxon>
        <taxon>Micromonosporales</taxon>
        <taxon>Micromonosporaceae</taxon>
        <taxon>Catellatospora</taxon>
    </lineage>
</organism>
<proteinExistence type="predicted"/>
<sequence>MESTTGHRPPGPVTGTRRGPWLAARLATIALVVSAIAGVLRAILAMGHYEHRIDVVAHGNTDPVLPALMAYELLDHVLPRGMASTAGEQLSLLASLVAAAAFIIWLHQARRAAGRLGGALEWAPGWWASVLITVLLNGLIRLYGVATSDGGVLEKTALDMRIVAYPLWTAGAVAIVVTAYLTVRVMRRITEAQRSRSRQGRTT</sequence>
<evidence type="ECO:0000313" key="3">
    <source>
        <dbReference type="Proteomes" id="UP001596392"/>
    </source>
</evidence>
<evidence type="ECO:0000313" key="2">
    <source>
        <dbReference type="EMBL" id="MFC7243051.1"/>
    </source>
</evidence>
<evidence type="ECO:0000256" key="1">
    <source>
        <dbReference type="SAM" id="Phobius"/>
    </source>
</evidence>
<feature type="transmembrane region" description="Helical" evidence="1">
    <location>
        <begin position="21"/>
        <end position="44"/>
    </location>
</feature>
<comment type="caution">
    <text evidence="2">The sequence shown here is derived from an EMBL/GenBank/DDBJ whole genome shotgun (WGS) entry which is preliminary data.</text>
</comment>
<feature type="transmembrane region" description="Helical" evidence="1">
    <location>
        <begin position="126"/>
        <end position="145"/>
    </location>
</feature>
<dbReference type="RefSeq" id="WP_376806301.1">
    <property type="nucleotide sequence ID" value="NZ_JBHTAC010000009.1"/>
</dbReference>
<dbReference type="EMBL" id="JBHTAC010000009">
    <property type="protein sequence ID" value="MFC7243051.1"/>
    <property type="molecule type" value="Genomic_DNA"/>
</dbReference>
<keyword evidence="1" id="KW-0472">Membrane</keyword>
<protein>
    <submittedName>
        <fullName evidence="2">Uncharacterized protein</fullName>
    </submittedName>
</protein>
<accession>A0ABW2GX93</accession>
<feature type="transmembrane region" description="Helical" evidence="1">
    <location>
        <begin position="89"/>
        <end position="106"/>
    </location>
</feature>
<feature type="transmembrane region" description="Helical" evidence="1">
    <location>
        <begin position="165"/>
        <end position="186"/>
    </location>
</feature>
<reference evidence="3" key="1">
    <citation type="journal article" date="2019" name="Int. J. Syst. Evol. Microbiol.">
        <title>The Global Catalogue of Microorganisms (GCM) 10K type strain sequencing project: providing services to taxonomists for standard genome sequencing and annotation.</title>
        <authorList>
            <consortium name="The Broad Institute Genomics Platform"/>
            <consortium name="The Broad Institute Genome Sequencing Center for Infectious Disease"/>
            <person name="Wu L."/>
            <person name="Ma J."/>
        </authorList>
    </citation>
    <scope>NUCLEOTIDE SEQUENCE [LARGE SCALE GENOMIC DNA]</scope>
    <source>
        <strain evidence="3">CGMCC 1.9106</strain>
    </source>
</reference>
<gene>
    <name evidence="2" type="ORF">ACFQO7_11250</name>
</gene>
<keyword evidence="1" id="KW-1133">Transmembrane helix</keyword>
<name>A0ABW2GX93_9ACTN</name>
<keyword evidence="3" id="KW-1185">Reference proteome</keyword>
<dbReference type="Proteomes" id="UP001596392">
    <property type="component" value="Unassembled WGS sequence"/>
</dbReference>
<keyword evidence="1" id="KW-0812">Transmembrane</keyword>